<name>A0ABD3VBJ5_SINWO</name>
<evidence type="ECO:0000313" key="5">
    <source>
        <dbReference type="EMBL" id="KAL3858959.1"/>
    </source>
</evidence>
<dbReference type="SMART" id="SM00192">
    <property type="entry name" value="LDLa"/>
    <property type="match status" value="1"/>
</dbReference>
<feature type="transmembrane region" description="Helical" evidence="4">
    <location>
        <begin position="56"/>
        <end position="83"/>
    </location>
</feature>
<feature type="region of interest" description="Disordered" evidence="3">
    <location>
        <begin position="91"/>
        <end position="133"/>
    </location>
</feature>
<dbReference type="PROSITE" id="PS50068">
    <property type="entry name" value="LDLRA_2"/>
    <property type="match status" value="1"/>
</dbReference>
<feature type="non-terminal residue" evidence="5">
    <location>
        <position position="1"/>
    </location>
</feature>
<feature type="region of interest" description="Disordered" evidence="3">
    <location>
        <begin position="170"/>
        <end position="228"/>
    </location>
</feature>
<keyword evidence="1 2" id="KW-1015">Disulfide bond</keyword>
<comment type="caution">
    <text evidence="5">The sequence shown here is derived from an EMBL/GenBank/DDBJ whole genome shotgun (WGS) entry which is preliminary data.</text>
</comment>
<dbReference type="SUPFAM" id="SSF57424">
    <property type="entry name" value="LDL receptor-like module"/>
    <property type="match status" value="1"/>
</dbReference>
<evidence type="ECO:0000313" key="6">
    <source>
        <dbReference type="Proteomes" id="UP001634394"/>
    </source>
</evidence>
<dbReference type="InterPro" id="IPR036055">
    <property type="entry name" value="LDL_receptor-like_sf"/>
</dbReference>
<feature type="disulfide bond" evidence="2">
    <location>
        <begin position="13"/>
        <end position="31"/>
    </location>
</feature>
<dbReference type="Proteomes" id="UP001634394">
    <property type="component" value="Unassembled WGS sequence"/>
</dbReference>
<evidence type="ECO:0000256" key="2">
    <source>
        <dbReference type="PROSITE-ProRule" id="PRU00124"/>
    </source>
</evidence>
<reference evidence="5 6" key="1">
    <citation type="submission" date="2024-11" db="EMBL/GenBank/DDBJ databases">
        <title>Chromosome-level genome assembly of the freshwater bivalve Anodonta woodiana.</title>
        <authorList>
            <person name="Chen X."/>
        </authorList>
    </citation>
    <scope>NUCLEOTIDE SEQUENCE [LARGE SCALE GENOMIC DNA]</scope>
    <source>
        <strain evidence="5">MN2024</strain>
        <tissue evidence="5">Gills</tissue>
    </source>
</reference>
<protein>
    <submittedName>
        <fullName evidence="5">Uncharacterized protein</fullName>
    </submittedName>
</protein>
<evidence type="ECO:0000256" key="3">
    <source>
        <dbReference type="SAM" id="MobiDB-lite"/>
    </source>
</evidence>
<dbReference type="InterPro" id="IPR002172">
    <property type="entry name" value="LDrepeatLR_classA_rpt"/>
</dbReference>
<feature type="compositionally biased region" description="Low complexity" evidence="3">
    <location>
        <begin position="93"/>
        <end position="113"/>
    </location>
</feature>
<keyword evidence="4" id="KW-1133">Transmembrane helix</keyword>
<accession>A0ABD3VBJ5</accession>
<feature type="compositionally biased region" description="Polar residues" evidence="3">
    <location>
        <begin position="181"/>
        <end position="220"/>
    </location>
</feature>
<evidence type="ECO:0000256" key="4">
    <source>
        <dbReference type="SAM" id="Phobius"/>
    </source>
</evidence>
<dbReference type="CDD" id="cd00112">
    <property type="entry name" value="LDLa"/>
    <property type="match status" value="1"/>
</dbReference>
<keyword evidence="4" id="KW-0812">Transmembrane</keyword>
<dbReference type="Gene3D" id="4.10.400.10">
    <property type="entry name" value="Low-density Lipoprotein Receptor"/>
    <property type="match status" value="1"/>
</dbReference>
<organism evidence="5 6">
    <name type="scientific">Sinanodonta woodiana</name>
    <name type="common">Chinese pond mussel</name>
    <name type="synonym">Anodonta woodiana</name>
    <dbReference type="NCBI Taxonomy" id="1069815"/>
    <lineage>
        <taxon>Eukaryota</taxon>
        <taxon>Metazoa</taxon>
        <taxon>Spiralia</taxon>
        <taxon>Lophotrochozoa</taxon>
        <taxon>Mollusca</taxon>
        <taxon>Bivalvia</taxon>
        <taxon>Autobranchia</taxon>
        <taxon>Heteroconchia</taxon>
        <taxon>Palaeoheterodonta</taxon>
        <taxon>Unionida</taxon>
        <taxon>Unionoidea</taxon>
        <taxon>Unionidae</taxon>
        <taxon>Unioninae</taxon>
        <taxon>Sinanodonta</taxon>
    </lineage>
</organism>
<proteinExistence type="predicted"/>
<evidence type="ECO:0000256" key="1">
    <source>
        <dbReference type="ARBA" id="ARBA00023157"/>
    </source>
</evidence>
<gene>
    <name evidence="5" type="ORF">ACJMK2_009204</name>
</gene>
<keyword evidence="4" id="KW-0472">Membrane</keyword>
<dbReference type="AlphaFoldDB" id="A0ABD3VBJ5"/>
<dbReference type="PANTHER" id="PTHR24652">
    <property type="entry name" value="LOW-DENSITY LIPOPROTEIN RECEPTOR CLASS A DOMAIN-CONTAINING PROTEIN 2"/>
    <property type="match status" value="1"/>
</dbReference>
<sequence length="228" mass="24399">YGKYKSCGSSFLCDNKKCVDEDLLCDKVDHCGDYSDESTDGLAQCGKEDNGIISKFLTLGVTAAVAIIVGSIIVIIVCIIAIVCCCKRSTCRNSTSEPGGNTTTTTSTSISNGAPGFNQGKQETVHVSGQSGHHVHHPMVVNPFNNHAHQGYFPMQPIYPSPHGSVYSGYRGGEQYPHSGSGYSSQVPSYHRSYTPTSSKSGKSNRSNTSNSVTYSQNTEKVMLPVNL</sequence>
<dbReference type="EMBL" id="JBJQND010000012">
    <property type="protein sequence ID" value="KAL3858959.1"/>
    <property type="molecule type" value="Genomic_DNA"/>
</dbReference>
<keyword evidence="6" id="KW-1185">Reference proteome</keyword>
<dbReference type="InterPro" id="IPR042333">
    <property type="entry name" value="LRAD2/Mig-13-like"/>
</dbReference>
<comment type="caution">
    <text evidence="2">Lacks conserved residue(s) required for the propagation of feature annotation.</text>
</comment>